<protein>
    <recommendedName>
        <fullName evidence="2">Transcriptional protein SWT1</fullName>
    </recommendedName>
</protein>
<feature type="compositionally biased region" description="Basic and acidic residues" evidence="3">
    <location>
        <begin position="178"/>
        <end position="188"/>
    </location>
</feature>
<dbReference type="Gene3D" id="3.40.50.1010">
    <property type="entry name" value="5'-nuclease"/>
    <property type="match status" value="1"/>
</dbReference>
<organism evidence="5 6">
    <name type="scientific">Suricata suricatta</name>
    <name type="common">Meerkat</name>
    <dbReference type="NCBI Taxonomy" id="37032"/>
    <lineage>
        <taxon>Eukaryota</taxon>
        <taxon>Metazoa</taxon>
        <taxon>Chordata</taxon>
        <taxon>Craniata</taxon>
        <taxon>Vertebrata</taxon>
        <taxon>Euteleostomi</taxon>
        <taxon>Mammalia</taxon>
        <taxon>Eutheria</taxon>
        <taxon>Laurasiatheria</taxon>
        <taxon>Carnivora</taxon>
        <taxon>Feliformia</taxon>
        <taxon>Herpestidae</taxon>
        <taxon>Suricata</taxon>
    </lineage>
</organism>
<feature type="region of interest" description="Disordered" evidence="3">
    <location>
        <begin position="1"/>
        <end position="39"/>
    </location>
</feature>
<dbReference type="FunFam" id="3.40.50.1010:FF:000012">
    <property type="entry name" value="SWT1, RNA endoribonuclease homolog"/>
    <property type="match status" value="1"/>
</dbReference>
<evidence type="ECO:0000259" key="4">
    <source>
        <dbReference type="SMART" id="SM00670"/>
    </source>
</evidence>
<reference evidence="5" key="3">
    <citation type="submission" date="2025-09" db="UniProtKB">
        <authorList>
            <consortium name="Ensembl"/>
        </authorList>
    </citation>
    <scope>IDENTIFICATION</scope>
</reference>
<dbReference type="Ensembl" id="ENSSSUT00005017197.1">
    <property type="protein sequence ID" value="ENSSSUP00005015066.1"/>
    <property type="gene ID" value="ENSSSUG00005009750.1"/>
</dbReference>
<dbReference type="Proteomes" id="UP000472268">
    <property type="component" value="Chromosome 3"/>
</dbReference>
<dbReference type="PANTHER" id="PTHR16161">
    <property type="entry name" value="TRANSCRIPTIONAL PROTEIN SWT1"/>
    <property type="match status" value="1"/>
</dbReference>
<proteinExistence type="inferred from homology"/>
<dbReference type="PANTHER" id="PTHR16161:SF0">
    <property type="entry name" value="TRANSCRIPTIONAL PROTEIN SWT1"/>
    <property type="match status" value="1"/>
</dbReference>
<dbReference type="InterPro" id="IPR002716">
    <property type="entry name" value="PIN_dom"/>
</dbReference>
<feature type="region of interest" description="Disordered" evidence="3">
    <location>
        <begin position="122"/>
        <end position="141"/>
    </location>
</feature>
<dbReference type="InterPro" id="IPR052626">
    <property type="entry name" value="SWT1_Regulator"/>
</dbReference>
<keyword evidence="6" id="KW-1185">Reference proteome</keyword>
<dbReference type="GO" id="GO:0005634">
    <property type="term" value="C:nucleus"/>
    <property type="evidence" value="ECO:0007669"/>
    <property type="project" value="TreeGrafter"/>
</dbReference>
<comment type="similarity">
    <text evidence="1">Belongs to the SWT1 family.</text>
</comment>
<evidence type="ECO:0000256" key="1">
    <source>
        <dbReference type="ARBA" id="ARBA00060839"/>
    </source>
</evidence>
<feature type="domain" description="PIN" evidence="4">
    <location>
        <begin position="545"/>
        <end position="672"/>
    </location>
</feature>
<dbReference type="CDD" id="cd18727">
    <property type="entry name" value="PIN_Swt1-like"/>
    <property type="match status" value="1"/>
</dbReference>
<evidence type="ECO:0000313" key="5">
    <source>
        <dbReference type="Ensembl" id="ENSSSUP00005015066.1"/>
    </source>
</evidence>
<dbReference type="Pfam" id="PF13638">
    <property type="entry name" value="PIN_4"/>
    <property type="match status" value="1"/>
</dbReference>
<sequence>MGRAGCVQQTKDEEPVTKSCHQKNKKPEAAIRGPNRFPFPEALRRHHSLRRNVWGTASNQVTEFRFRGASPFQPSTTKANQDYTTQGAARHLGAEPEFQVLGGSKCKAKQALRTFEKSGSELRTTFPSGHRVRGTSWASGVATGAGAGASKLFKMSNKESCGKKEKSGRKGSTASRNFDVEDKKEKKTSSSPSSACCVRSFSSEKRKLKSNHTDILYCDIKRRQELKRLNVETETPGRRPKISSLSQGPVKFQETSYSDANHIFSQSPSSHGTKKDLTKCVDFKDSKLTNVKSKADHGIKNFSCPKIAKDVKPKTEGQTSEKQWPHLLTQGKTLKELKKEGYKIFRGHSEKCVLGKRKRTHFSQDCNSNKITKESLESRRRKISCKIPIKSQGTLQKLVEESVFNLESNKSKTKQEKKESLEVSQASLNLSRHKSECLFSESTYKQAFHVWKGNYPHEHRESNDTGSSENPIQSFEAPCSSVSLESIQDTDQEMQIVEELHAARAGQSADVAGVLSPGEFTSMEIDLVDDDVHSSPAKSASDKKLLIVIDTNILMNHLNFVRTLKTTEIPEFDGLVLIIPWVVVQELDRMKAGKLLKHAQHKAVPAVHFINDSLKSQDKKLWGQSIQLASQKLYGLSDENNDDRVLKCCLQYQELFPSSLVILCTDDRNLRNKGLISGVKSLSKEELRADLLNLSPNTDVCHQPCISKQQLKAEATPLEESYERESAHSRLPSQLESIISDLEKSLGTALSSILETEMKIAFGNLWMEMLYLKPPWTLIHLLKCFRKHWLAVFGLVIEKNVLFTIESLYENLCKANSVVDFTTVMFLLQDSKNLLHAFSTRSNYDGILPQAFAQVNKLLQTFAEVKAKHKQNPSETTVGEKQEDTSLMKSNNQEVTIFSGSPLPQPNRHQQIWSVLENVWTTLYQNSMDVFQRLGSNATLTSSKIASFEEAFVYLQKLMAAVKDILEGIQRILAPNSNYQDVETLYNFLVKYEVNKNVQFTAQELYDCVSQTEYREKLTIGCRQLVEMENSMQQCNASVYMEAKNRGWMVLCFRIMYKVW</sequence>
<evidence type="ECO:0000256" key="2">
    <source>
        <dbReference type="ARBA" id="ARBA00074620"/>
    </source>
</evidence>
<feature type="region of interest" description="Disordered" evidence="3">
    <location>
        <begin position="158"/>
        <end position="194"/>
    </location>
</feature>
<accession>A0A673U192</accession>
<gene>
    <name evidence="5" type="primary">SWT1</name>
</gene>
<evidence type="ECO:0000313" key="6">
    <source>
        <dbReference type="Proteomes" id="UP000472268"/>
    </source>
</evidence>
<dbReference type="SUPFAM" id="SSF88723">
    <property type="entry name" value="PIN domain-like"/>
    <property type="match status" value="1"/>
</dbReference>
<dbReference type="AlphaFoldDB" id="A0A673U192"/>
<reference evidence="5 6" key="1">
    <citation type="submission" date="2019-05" db="EMBL/GenBank/DDBJ databases">
        <title>A Chromosome-scale Meerkat (S. suricatta) Genome Assembly.</title>
        <authorList>
            <person name="Dudchenko O."/>
            <person name="Lieberman Aiden E."/>
            <person name="Tung J."/>
            <person name="Barreiro L.B."/>
            <person name="Clutton-Brock T.H."/>
        </authorList>
    </citation>
    <scope>NUCLEOTIDE SEQUENCE [LARGE SCALE GENOMIC DNA]</scope>
</reference>
<name>A0A673U192_SURSU</name>
<dbReference type="InterPro" id="IPR029060">
    <property type="entry name" value="PIN-like_dom_sf"/>
</dbReference>
<dbReference type="OMA" id="PWIVVQE"/>
<evidence type="ECO:0000256" key="3">
    <source>
        <dbReference type="SAM" id="MobiDB-lite"/>
    </source>
</evidence>
<dbReference type="SMART" id="SM00670">
    <property type="entry name" value="PINc"/>
    <property type="match status" value="1"/>
</dbReference>
<reference evidence="5" key="2">
    <citation type="submission" date="2025-08" db="UniProtKB">
        <authorList>
            <consortium name="Ensembl"/>
        </authorList>
    </citation>
    <scope>IDENTIFICATION</scope>
</reference>